<name>S7TSP9_DESML</name>
<reference evidence="1 2" key="1">
    <citation type="journal article" date="2013" name="Genome Announc.">
        <title>Draft genome sequences for three mercury-methylating, sulfate-reducing bacteria.</title>
        <authorList>
            <person name="Brown S.D."/>
            <person name="Hurt R.A.Jr."/>
            <person name="Gilmour C.C."/>
            <person name="Elias D.A."/>
        </authorList>
    </citation>
    <scope>NUCLEOTIDE SEQUENCE [LARGE SCALE GENOMIC DNA]</scope>
    <source>
        <strain evidence="1 2">DSM 2059</strain>
    </source>
</reference>
<proteinExistence type="predicted"/>
<sequence>MIIEESIEIHAPLSVVWRVFSRMEEWEHWNTVCENCCLIEGDGMAPGTCFTFTLRPYRIPLKIAPEIVKCEPEKEVVWAGSRLGVHAEHRFIFEERDGRVILTSVERFRGLMLWISRLVRVPTKLHHLTRKLLLAIKSQSETCGG</sequence>
<accession>S7TSP9</accession>
<comment type="caution">
    <text evidence="1">The sequence shown here is derived from an EMBL/GenBank/DDBJ whole genome shotgun (WGS) entry which is preliminary data.</text>
</comment>
<protein>
    <submittedName>
        <fullName evidence="1">Polyketide cyclase/dehydrase</fullName>
    </submittedName>
</protein>
<dbReference type="RefSeq" id="WP_020877315.1">
    <property type="nucleotide sequence ID" value="NZ_ATHJ01000088.1"/>
</dbReference>
<dbReference type="EMBL" id="ATHJ01000088">
    <property type="protein sequence ID" value="EPR39710.1"/>
    <property type="molecule type" value="Genomic_DNA"/>
</dbReference>
<evidence type="ECO:0000313" key="1">
    <source>
        <dbReference type="EMBL" id="EPR39710.1"/>
    </source>
</evidence>
<organism evidence="1 2">
    <name type="scientific">Desulfococcus multivorans DSM 2059</name>
    <dbReference type="NCBI Taxonomy" id="1121405"/>
    <lineage>
        <taxon>Bacteria</taxon>
        <taxon>Pseudomonadati</taxon>
        <taxon>Thermodesulfobacteriota</taxon>
        <taxon>Desulfobacteria</taxon>
        <taxon>Desulfobacterales</taxon>
        <taxon>Desulfococcaceae</taxon>
        <taxon>Desulfococcus</taxon>
    </lineage>
</organism>
<dbReference type="AlphaFoldDB" id="S7TSP9"/>
<gene>
    <name evidence="1" type="ORF">dsmv_2558</name>
</gene>
<dbReference type="OrthoDB" id="191189at2"/>
<dbReference type="CDD" id="cd07822">
    <property type="entry name" value="SRPBCC_4"/>
    <property type="match status" value="1"/>
</dbReference>
<dbReference type="Gene3D" id="3.30.530.20">
    <property type="match status" value="1"/>
</dbReference>
<dbReference type="SUPFAM" id="SSF55961">
    <property type="entry name" value="Bet v1-like"/>
    <property type="match status" value="1"/>
</dbReference>
<dbReference type="Proteomes" id="UP000014977">
    <property type="component" value="Unassembled WGS sequence"/>
</dbReference>
<evidence type="ECO:0000313" key="2">
    <source>
        <dbReference type="Proteomes" id="UP000014977"/>
    </source>
</evidence>
<dbReference type="eggNOG" id="COG3832">
    <property type="taxonomic scope" value="Bacteria"/>
</dbReference>
<keyword evidence="2" id="KW-1185">Reference proteome</keyword>
<dbReference type="Pfam" id="PF10604">
    <property type="entry name" value="Polyketide_cyc2"/>
    <property type="match status" value="1"/>
</dbReference>
<dbReference type="InterPro" id="IPR023393">
    <property type="entry name" value="START-like_dom_sf"/>
</dbReference>
<dbReference type="InterPro" id="IPR019587">
    <property type="entry name" value="Polyketide_cyclase/dehydratase"/>
</dbReference>
<dbReference type="STRING" id="897.B2D07_19105"/>